<feature type="domain" description="Flagellar hook protein FlgE/F/G-like D1" evidence="8">
    <location>
        <begin position="87"/>
        <end position="142"/>
    </location>
</feature>
<evidence type="ECO:0000259" key="6">
    <source>
        <dbReference type="Pfam" id="PF06429"/>
    </source>
</evidence>
<evidence type="ECO:0000313" key="9">
    <source>
        <dbReference type="EMBL" id="NMC63935.1"/>
    </source>
</evidence>
<comment type="subcellular location">
    <subcellularLocation>
        <location evidence="1 5">Bacterial flagellum basal body</location>
    </subcellularLocation>
</comment>
<accession>A0A7X9FTB7</accession>
<keyword evidence="9" id="KW-0969">Cilium</keyword>
<dbReference type="PANTHER" id="PTHR30435:SF1">
    <property type="entry name" value="FLAGELLAR HOOK PROTEIN FLGE"/>
    <property type="match status" value="1"/>
</dbReference>
<evidence type="ECO:0000256" key="1">
    <source>
        <dbReference type="ARBA" id="ARBA00004117"/>
    </source>
</evidence>
<dbReference type="EMBL" id="JAAZON010000559">
    <property type="protein sequence ID" value="NMC63935.1"/>
    <property type="molecule type" value="Genomic_DNA"/>
</dbReference>
<dbReference type="InterPro" id="IPR019776">
    <property type="entry name" value="Flagellar_basal_body_rod_CS"/>
</dbReference>
<dbReference type="GO" id="GO:0009425">
    <property type="term" value="C:bacterial-type flagellum basal body"/>
    <property type="evidence" value="ECO:0007669"/>
    <property type="project" value="UniProtKB-SubCell"/>
</dbReference>
<protein>
    <recommendedName>
        <fullName evidence="3 5">Flagellar hook protein FlgE</fullName>
    </recommendedName>
</protein>
<gene>
    <name evidence="9" type="ORF">GYA55_12300</name>
</gene>
<dbReference type="NCBIfam" id="TIGR03506">
    <property type="entry name" value="FlgEFG_subfam"/>
    <property type="match status" value="1"/>
</dbReference>
<dbReference type="Pfam" id="PF07559">
    <property type="entry name" value="FlgE_D2"/>
    <property type="match status" value="1"/>
</dbReference>
<name>A0A7X9FTB7_9DELT</name>
<dbReference type="GO" id="GO:0071978">
    <property type="term" value="P:bacterial-type flagellum-dependent swarming motility"/>
    <property type="evidence" value="ECO:0007669"/>
    <property type="project" value="TreeGrafter"/>
</dbReference>
<dbReference type="Gene3D" id="2.60.98.20">
    <property type="entry name" value="Flagellar hook protein FlgE"/>
    <property type="match status" value="1"/>
</dbReference>
<organism evidence="9 10">
    <name type="scientific">SAR324 cluster bacterium</name>
    <dbReference type="NCBI Taxonomy" id="2024889"/>
    <lineage>
        <taxon>Bacteria</taxon>
        <taxon>Deltaproteobacteria</taxon>
        <taxon>SAR324 cluster</taxon>
    </lineage>
</organism>
<comment type="similarity">
    <text evidence="2 5">Belongs to the flagella basal body rod proteins family.</text>
</comment>
<feature type="domain" description="Flagellar hook protein FlgE D2" evidence="7">
    <location>
        <begin position="195"/>
        <end position="317"/>
    </location>
</feature>
<evidence type="ECO:0000313" key="10">
    <source>
        <dbReference type="Proteomes" id="UP000524246"/>
    </source>
</evidence>
<dbReference type="InterPro" id="IPR011491">
    <property type="entry name" value="FlgE_D2"/>
</dbReference>
<evidence type="ECO:0000259" key="8">
    <source>
        <dbReference type="Pfam" id="PF22692"/>
    </source>
</evidence>
<reference evidence="9 10" key="1">
    <citation type="journal article" date="2020" name="Biotechnol. Biofuels">
        <title>New insights from the biogas microbiome by comprehensive genome-resolved metagenomics of nearly 1600 species originating from multiple anaerobic digesters.</title>
        <authorList>
            <person name="Campanaro S."/>
            <person name="Treu L."/>
            <person name="Rodriguez-R L.M."/>
            <person name="Kovalovszki A."/>
            <person name="Ziels R.M."/>
            <person name="Maus I."/>
            <person name="Zhu X."/>
            <person name="Kougias P.G."/>
            <person name="Basile A."/>
            <person name="Luo G."/>
            <person name="Schluter A."/>
            <person name="Konstantinidis K.T."/>
            <person name="Angelidaki I."/>
        </authorList>
    </citation>
    <scope>NUCLEOTIDE SEQUENCE [LARGE SCALE GENOMIC DNA]</scope>
    <source>
        <strain evidence="9">AS27yjCOA_65</strain>
    </source>
</reference>
<dbReference type="PANTHER" id="PTHR30435">
    <property type="entry name" value="FLAGELLAR PROTEIN"/>
    <property type="match status" value="1"/>
</dbReference>
<evidence type="ECO:0000256" key="5">
    <source>
        <dbReference type="RuleBase" id="RU362116"/>
    </source>
</evidence>
<sequence length="437" mass="45329">MPSIVNGLFAGRSGISSHGTAIAVVGDNISNSSTIGYKTSRAEFEDLIAGGQTAGKVVGSGSQTSAVSTIFQQGTLEYTGRTLDLGIDGNGFFVVADGSQRFYTRAGNFKINSAGYIVDQHENNVLGFPANGSGALSALNVNTISQNNVATNNVAVAGNLSASAEIIDPASIPAVDPADGSGASTTTYAELNAVAEFSTVVDIFDSLGAKHTLTYFFFHTGANQYTVRGYVNSEDVDSAVPAPKGYPRVLGDGSTTDMLLNFKGDGSIDTTDPSTVSSIDLNVPWNNGANASTTKIDMSAFTQYSASSNILSITQDGQGIGTVTNLNIQANGDIYAMLDNGQTAIIGTIGMVNFSNAEGLTRIGKNMLLQSPQSGEPIVGKPQSGTLGAVKSGSIELSTVDIADQFVKIITLQRGFQANSRIITTINQLLNEIIQLA</sequence>
<proteinExistence type="inferred from homology"/>
<dbReference type="Proteomes" id="UP000524246">
    <property type="component" value="Unassembled WGS sequence"/>
</dbReference>
<keyword evidence="9" id="KW-0966">Cell projection</keyword>
<dbReference type="AlphaFoldDB" id="A0A7X9FTB7"/>
<comment type="caution">
    <text evidence="9">The sequence shown here is derived from an EMBL/GenBank/DDBJ whole genome shotgun (WGS) entry which is preliminary data.</text>
</comment>
<dbReference type="InterPro" id="IPR053967">
    <property type="entry name" value="LlgE_F_G-like_D1"/>
</dbReference>
<dbReference type="InterPro" id="IPR010930">
    <property type="entry name" value="Flg_bb/hook_C_dom"/>
</dbReference>
<evidence type="ECO:0000256" key="3">
    <source>
        <dbReference type="ARBA" id="ARBA00019015"/>
    </source>
</evidence>
<comment type="function">
    <text evidence="5">A flexible structure which links the flagellar filament to the drive apparatus in the basal body.</text>
</comment>
<keyword evidence="4 5" id="KW-0975">Bacterial flagellum</keyword>
<dbReference type="GO" id="GO:0009424">
    <property type="term" value="C:bacterial-type flagellum hook"/>
    <property type="evidence" value="ECO:0007669"/>
    <property type="project" value="TreeGrafter"/>
</dbReference>
<dbReference type="InterPro" id="IPR020013">
    <property type="entry name" value="Flagellar_FlgE/F/G"/>
</dbReference>
<evidence type="ECO:0000256" key="2">
    <source>
        <dbReference type="ARBA" id="ARBA00009677"/>
    </source>
</evidence>
<dbReference type="Pfam" id="PF06429">
    <property type="entry name" value="Flg_bbr_C"/>
    <property type="match status" value="1"/>
</dbReference>
<keyword evidence="9" id="KW-0282">Flagellum</keyword>
<dbReference type="PROSITE" id="PS00588">
    <property type="entry name" value="FLAGELLA_BB_ROD"/>
    <property type="match status" value="1"/>
</dbReference>
<dbReference type="InterPro" id="IPR037058">
    <property type="entry name" value="Falgellar_hook_FlgE_sf"/>
</dbReference>
<feature type="domain" description="Flagellar basal-body/hook protein C-terminal" evidence="6">
    <location>
        <begin position="392"/>
        <end position="436"/>
    </location>
</feature>
<dbReference type="Pfam" id="PF22692">
    <property type="entry name" value="LlgE_F_G_D1"/>
    <property type="match status" value="1"/>
</dbReference>
<evidence type="ECO:0000259" key="7">
    <source>
        <dbReference type="Pfam" id="PF07559"/>
    </source>
</evidence>
<dbReference type="InterPro" id="IPR037925">
    <property type="entry name" value="FlgE/F/G-like"/>
</dbReference>
<dbReference type="SUPFAM" id="SSF117143">
    <property type="entry name" value="Flagellar hook protein flgE"/>
    <property type="match status" value="1"/>
</dbReference>
<dbReference type="GO" id="GO:0005829">
    <property type="term" value="C:cytosol"/>
    <property type="evidence" value="ECO:0007669"/>
    <property type="project" value="TreeGrafter"/>
</dbReference>
<evidence type="ECO:0000256" key="4">
    <source>
        <dbReference type="ARBA" id="ARBA00023143"/>
    </source>
</evidence>